<dbReference type="SUPFAM" id="SSF52833">
    <property type="entry name" value="Thioredoxin-like"/>
    <property type="match status" value="1"/>
</dbReference>
<dbReference type="EMBL" id="JAUZVY010000003">
    <property type="protein sequence ID" value="MDP4529330.1"/>
    <property type="molecule type" value="Genomic_DNA"/>
</dbReference>
<dbReference type="InterPro" id="IPR036249">
    <property type="entry name" value="Thioredoxin-like_sf"/>
</dbReference>
<evidence type="ECO:0000313" key="2">
    <source>
        <dbReference type="EMBL" id="MDP4529330.1"/>
    </source>
</evidence>
<sequence>MSGWTIRHTLIAASVLTLLLVASLLWLLQSQQRDLTLQQAVFLTRPMPLPEFQLWDQYRQPVSRDDLKGQWHLLSYGFTYCPDICPMTLAKLSRFQQQLVEEQRFDDVQLLFYTVDPARDTPEVMQQYLGFFAADIRGLTPLQDVTAGRDFEQSLAILYQMGAIDADNPANYQVDHGVLLYLLNPAAQLQAVFTPVNRLGDIPDFDPELLYQDYLAIRHFLQ</sequence>
<comment type="similarity">
    <text evidence="1">Belongs to the SCO1/2 family.</text>
</comment>
<dbReference type="Gene3D" id="3.40.30.10">
    <property type="entry name" value="Glutaredoxin"/>
    <property type="match status" value="1"/>
</dbReference>
<dbReference type="Proteomes" id="UP001236258">
    <property type="component" value="Unassembled WGS sequence"/>
</dbReference>
<evidence type="ECO:0000313" key="3">
    <source>
        <dbReference type="Proteomes" id="UP001236258"/>
    </source>
</evidence>
<proteinExistence type="inferred from homology"/>
<dbReference type="PANTHER" id="PTHR12151">
    <property type="entry name" value="ELECTRON TRANSPORT PROTIN SCO1/SENC FAMILY MEMBER"/>
    <property type="match status" value="1"/>
</dbReference>
<dbReference type="PANTHER" id="PTHR12151:SF25">
    <property type="entry name" value="LINALOOL DEHYDRATASE_ISOMERASE DOMAIN-CONTAINING PROTEIN"/>
    <property type="match status" value="1"/>
</dbReference>
<organism evidence="2 3">
    <name type="scientific">Alkalimonas delamerensis</name>
    <dbReference type="NCBI Taxonomy" id="265981"/>
    <lineage>
        <taxon>Bacteria</taxon>
        <taxon>Pseudomonadati</taxon>
        <taxon>Pseudomonadota</taxon>
        <taxon>Gammaproteobacteria</taxon>
        <taxon>Alkalimonas</taxon>
    </lineage>
</organism>
<evidence type="ECO:0000256" key="1">
    <source>
        <dbReference type="ARBA" id="ARBA00010996"/>
    </source>
</evidence>
<dbReference type="CDD" id="cd02968">
    <property type="entry name" value="SCO"/>
    <property type="match status" value="1"/>
</dbReference>
<name>A0ABT9GRA3_9GAMM</name>
<dbReference type="RefSeq" id="WP_305945414.1">
    <property type="nucleotide sequence ID" value="NZ_JAUZVY010000003.1"/>
</dbReference>
<keyword evidence="3" id="KW-1185">Reference proteome</keyword>
<dbReference type="Pfam" id="PF02630">
    <property type="entry name" value="SCO1-SenC"/>
    <property type="match status" value="1"/>
</dbReference>
<comment type="caution">
    <text evidence="2">The sequence shown here is derived from an EMBL/GenBank/DDBJ whole genome shotgun (WGS) entry which is preliminary data.</text>
</comment>
<accession>A0ABT9GRA3</accession>
<reference evidence="2 3" key="1">
    <citation type="submission" date="2023-08" db="EMBL/GenBank/DDBJ databases">
        <authorList>
            <person name="Joshi A."/>
            <person name="Thite S."/>
        </authorList>
    </citation>
    <scope>NUCLEOTIDE SEQUENCE [LARGE SCALE GENOMIC DNA]</scope>
    <source>
        <strain evidence="2 3">1E1</strain>
    </source>
</reference>
<protein>
    <submittedName>
        <fullName evidence="2">SCO family protein</fullName>
    </submittedName>
</protein>
<gene>
    <name evidence="2" type="ORF">Q3O59_09830</name>
</gene>
<dbReference type="InterPro" id="IPR003782">
    <property type="entry name" value="SCO1/SenC"/>
</dbReference>